<reference evidence="1 2" key="1">
    <citation type="submission" date="2013-05" db="EMBL/GenBank/DDBJ databases">
        <title>Genome assembly of Chondromyces apiculatus DSM 436.</title>
        <authorList>
            <person name="Sharma G."/>
            <person name="Khatri I."/>
            <person name="Kaur C."/>
            <person name="Mayilraj S."/>
            <person name="Subramanian S."/>
        </authorList>
    </citation>
    <scope>NUCLEOTIDE SEQUENCE [LARGE SCALE GENOMIC DNA]</scope>
    <source>
        <strain evidence="1 2">DSM 436</strain>
    </source>
</reference>
<organism evidence="1 2">
    <name type="scientific">Chondromyces apiculatus DSM 436</name>
    <dbReference type="NCBI Taxonomy" id="1192034"/>
    <lineage>
        <taxon>Bacteria</taxon>
        <taxon>Pseudomonadati</taxon>
        <taxon>Myxococcota</taxon>
        <taxon>Polyangia</taxon>
        <taxon>Polyangiales</taxon>
        <taxon>Polyangiaceae</taxon>
        <taxon>Chondromyces</taxon>
    </lineage>
</organism>
<name>A0A017TIG3_9BACT</name>
<gene>
    <name evidence="1" type="ORF">CAP_2548</name>
</gene>
<protein>
    <submittedName>
        <fullName evidence="1">Uncharacterized protein</fullName>
    </submittedName>
</protein>
<dbReference type="STRING" id="1192034.CAP_2548"/>
<dbReference type="Proteomes" id="UP000019678">
    <property type="component" value="Unassembled WGS sequence"/>
</dbReference>
<comment type="caution">
    <text evidence="1">The sequence shown here is derived from an EMBL/GenBank/DDBJ whole genome shotgun (WGS) entry which is preliminary data.</text>
</comment>
<dbReference type="EMBL" id="ASRX01000002">
    <property type="protein sequence ID" value="EYF08687.1"/>
    <property type="molecule type" value="Genomic_DNA"/>
</dbReference>
<accession>A0A017TIG3</accession>
<proteinExistence type="predicted"/>
<evidence type="ECO:0000313" key="2">
    <source>
        <dbReference type="Proteomes" id="UP000019678"/>
    </source>
</evidence>
<evidence type="ECO:0000313" key="1">
    <source>
        <dbReference type="EMBL" id="EYF08687.1"/>
    </source>
</evidence>
<sequence length="40" mass="4512">MDSSGRVLGDVDVDMVQLVDGVEWEERSASIRTVVHWQLP</sequence>
<dbReference type="AlphaFoldDB" id="A0A017TIG3"/>
<keyword evidence="2" id="KW-1185">Reference proteome</keyword>